<dbReference type="RefSeq" id="WP_119335848.1">
    <property type="nucleotide sequence ID" value="NZ_AP018558.1"/>
</dbReference>
<dbReference type="OrthoDB" id="5297329at2"/>
<accession>A0A2Z6E085</accession>
<evidence type="ECO:0000313" key="2">
    <source>
        <dbReference type="Proteomes" id="UP000262004"/>
    </source>
</evidence>
<keyword evidence="2" id="KW-1185">Reference proteome</keyword>
<reference evidence="1 2" key="1">
    <citation type="submission" date="2018-04" db="EMBL/GenBank/DDBJ databases">
        <title>Complete genome sequence of Hydrogenophilus thermoluteolus TH-1.</title>
        <authorList>
            <person name="Arai H."/>
        </authorList>
    </citation>
    <scope>NUCLEOTIDE SEQUENCE [LARGE SCALE GENOMIC DNA]</scope>
    <source>
        <strain evidence="1 2">TH-1</strain>
    </source>
</reference>
<dbReference type="EMBL" id="AP018558">
    <property type="protein sequence ID" value="BBD78194.1"/>
    <property type="molecule type" value="Genomic_DNA"/>
</dbReference>
<sequence length="101" mass="10760">MGLSVEALLGGSVESVAATVPAHPLKQAHATRHAERAHEGALLRSGSALARLQRLRRLLDRAAPGAPWPRLRDIAAITGLQVETVSRLLSRERGRIVASCS</sequence>
<gene>
    <name evidence="1" type="ORF">HPTL_1940</name>
</gene>
<proteinExistence type="predicted"/>
<dbReference type="Proteomes" id="UP000262004">
    <property type="component" value="Chromosome"/>
</dbReference>
<protein>
    <submittedName>
        <fullName evidence="1">Transcriptional regulator</fullName>
    </submittedName>
</protein>
<name>A0A2Z6E085_HYDTE</name>
<organism evidence="1 2">
    <name type="scientific">Hydrogenophilus thermoluteolus</name>
    <name type="common">Pseudomonas hydrogenothermophila</name>
    <dbReference type="NCBI Taxonomy" id="297"/>
    <lineage>
        <taxon>Bacteria</taxon>
        <taxon>Pseudomonadati</taxon>
        <taxon>Pseudomonadota</taxon>
        <taxon>Hydrogenophilia</taxon>
        <taxon>Hydrogenophilales</taxon>
        <taxon>Hydrogenophilaceae</taxon>
        <taxon>Hydrogenophilus</taxon>
    </lineage>
</organism>
<dbReference type="KEGG" id="htl:HPTL_1940"/>
<dbReference type="AlphaFoldDB" id="A0A2Z6E085"/>
<evidence type="ECO:0000313" key="1">
    <source>
        <dbReference type="EMBL" id="BBD78194.1"/>
    </source>
</evidence>